<feature type="compositionally biased region" description="Basic and acidic residues" evidence="14">
    <location>
        <begin position="1461"/>
        <end position="1493"/>
    </location>
</feature>
<comment type="similarity">
    <text evidence="11">Belongs to the WD repeat SMU1 family.</text>
</comment>
<dbReference type="SMART" id="SM00543">
    <property type="entry name" value="MIF4G"/>
    <property type="match status" value="1"/>
</dbReference>
<dbReference type="Pfam" id="PF02847">
    <property type="entry name" value="MA3"/>
    <property type="match status" value="1"/>
</dbReference>
<evidence type="ECO:0000256" key="5">
    <source>
        <dbReference type="ARBA" id="ARBA00022664"/>
    </source>
</evidence>
<dbReference type="PROSITE" id="PS51419">
    <property type="entry name" value="RAB"/>
    <property type="match status" value="1"/>
</dbReference>
<dbReference type="Gene3D" id="3.40.50.300">
    <property type="entry name" value="P-loop containing nucleotide triphosphate hydrolases"/>
    <property type="match status" value="1"/>
</dbReference>
<dbReference type="SMART" id="SM00320">
    <property type="entry name" value="WD40"/>
    <property type="match status" value="4"/>
</dbReference>
<dbReference type="PROSITE" id="PS00678">
    <property type="entry name" value="WD_REPEATS_1"/>
    <property type="match status" value="1"/>
</dbReference>
<comment type="subcellular location">
    <subcellularLocation>
        <location evidence="2">Lysosome membrane</location>
    </subcellularLocation>
    <subcellularLocation>
        <location evidence="1">Nucleus speckle</location>
    </subcellularLocation>
</comment>
<dbReference type="PROSITE" id="PS51363">
    <property type="entry name" value="W2"/>
    <property type="match status" value="1"/>
</dbReference>
<evidence type="ECO:0000256" key="11">
    <source>
        <dbReference type="ARBA" id="ARBA00025801"/>
    </source>
</evidence>
<dbReference type="SMART" id="SM00667">
    <property type="entry name" value="LisH"/>
    <property type="match status" value="1"/>
</dbReference>
<keyword evidence="5" id="KW-0507">mRNA processing</keyword>
<dbReference type="InterPro" id="IPR036322">
    <property type="entry name" value="WD40_repeat_dom_sf"/>
</dbReference>
<evidence type="ECO:0000256" key="9">
    <source>
        <dbReference type="ARBA" id="ARBA00023187"/>
    </source>
</evidence>
<dbReference type="Pfam" id="PF00025">
    <property type="entry name" value="Arf"/>
    <property type="match status" value="1"/>
</dbReference>
<dbReference type="InterPro" id="IPR005225">
    <property type="entry name" value="Small_GTP-bd"/>
</dbReference>
<evidence type="ECO:0000256" key="12">
    <source>
        <dbReference type="ARBA" id="ARBA00026184"/>
    </source>
</evidence>
<dbReference type="InterPro" id="IPR027417">
    <property type="entry name" value="P-loop_NTPase"/>
</dbReference>
<dbReference type="PROSITE" id="PS50896">
    <property type="entry name" value="LISH"/>
    <property type="match status" value="1"/>
</dbReference>
<evidence type="ECO:0000256" key="13">
    <source>
        <dbReference type="PROSITE-ProRule" id="PRU00221"/>
    </source>
</evidence>
<feature type="compositionally biased region" description="Low complexity" evidence="14">
    <location>
        <begin position="1328"/>
        <end position="1339"/>
    </location>
</feature>
<proteinExistence type="inferred from homology"/>
<dbReference type="Pfam" id="PF02854">
    <property type="entry name" value="MIF4G"/>
    <property type="match status" value="1"/>
</dbReference>
<keyword evidence="3" id="KW-0597">Phosphoprotein</keyword>
<keyword evidence="10" id="KW-0539">Nucleus</keyword>
<dbReference type="PROSITE" id="PS50082">
    <property type="entry name" value="WD_REPEATS_2"/>
    <property type="match status" value="2"/>
</dbReference>
<dbReference type="PROSITE" id="PS51417">
    <property type="entry name" value="ARF"/>
    <property type="match status" value="1"/>
</dbReference>
<feature type="region of interest" description="Disordered" evidence="14">
    <location>
        <begin position="1461"/>
        <end position="1633"/>
    </location>
</feature>
<dbReference type="Gene3D" id="2.130.10.10">
    <property type="entry name" value="YVTN repeat-like/Quinoprotein amine dehydrogenase"/>
    <property type="match status" value="1"/>
</dbReference>
<dbReference type="SMART" id="SM00177">
    <property type="entry name" value="ARF"/>
    <property type="match status" value="1"/>
</dbReference>
<keyword evidence="8" id="KW-0342">GTP-binding</keyword>
<evidence type="ECO:0000313" key="19">
    <source>
        <dbReference type="Proteomes" id="UP000825002"/>
    </source>
</evidence>
<evidence type="ECO:0000256" key="14">
    <source>
        <dbReference type="SAM" id="MobiDB-lite"/>
    </source>
</evidence>
<dbReference type="InterPro" id="IPR044154">
    <property type="entry name" value="Arl8a/8b"/>
</dbReference>
<dbReference type="InterPro" id="IPR001680">
    <property type="entry name" value="WD40_rpt"/>
</dbReference>
<evidence type="ECO:0000313" key="18">
    <source>
        <dbReference type="EMBL" id="KAG9508891.1"/>
    </source>
</evidence>
<dbReference type="InterPro" id="IPR003891">
    <property type="entry name" value="Initiation_fac_eIF4g_MI"/>
</dbReference>
<dbReference type="SUPFAM" id="SSF52540">
    <property type="entry name" value="P-loop containing nucleoside triphosphate hydrolases"/>
    <property type="match status" value="1"/>
</dbReference>
<dbReference type="InterPro" id="IPR003307">
    <property type="entry name" value="W2_domain"/>
</dbReference>
<dbReference type="InterPro" id="IPR016024">
    <property type="entry name" value="ARM-type_fold"/>
</dbReference>
<keyword evidence="7" id="KW-0547">Nucleotide-binding</keyword>
<feature type="compositionally biased region" description="Basic and acidic residues" evidence="14">
    <location>
        <begin position="1508"/>
        <end position="1520"/>
    </location>
</feature>
<dbReference type="SMART" id="SM00175">
    <property type="entry name" value="RAB"/>
    <property type="match status" value="1"/>
</dbReference>
<feature type="compositionally biased region" description="Basic and acidic residues" evidence="14">
    <location>
        <begin position="1148"/>
        <end position="1169"/>
    </location>
</feature>
<evidence type="ECO:0000256" key="7">
    <source>
        <dbReference type="ARBA" id="ARBA00022741"/>
    </source>
</evidence>
<evidence type="ECO:0000256" key="3">
    <source>
        <dbReference type="ARBA" id="ARBA00022553"/>
    </source>
</evidence>
<dbReference type="Pfam" id="PF00400">
    <property type="entry name" value="WD40"/>
    <property type="match status" value="3"/>
</dbReference>
<dbReference type="SMART" id="SM00515">
    <property type="entry name" value="eIF5C"/>
    <property type="match status" value="1"/>
</dbReference>
<keyword evidence="9" id="KW-0508">mRNA splicing</keyword>
<dbReference type="PROSITE" id="PS51366">
    <property type="entry name" value="MI"/>
    <property type="match status" value="1"/>
</dbReference>
<dbReference type="InterPro" id="IPR015943">
    <property type="entry name" value="WD40/YVTN_repeat-like_dom_sf"/>
</dbReference>
<reference evidence="18 19" key="1">
    <citation type="submission" date="2020-10" db="EMBL/GenBank/DDBJ databases">
        <authorList>
            <person name="Klimov P.B."/>
            <person name="Dyachkov S.M."/>
            <person name="Chetverikov P.E."/>
        </authorList>
    </citation>
    <scope>NUCLEOTIDE SEQUENCE [LARGE SCALE GENOMIC DNA]</scope>
    <source>
        <strain evidence="18">BMOC 18-1129-001#AD2665</strain>
        <tissue evidence="18">Entire mites</tissue>
    </source>
</reference>
<keyword evidence="4 13" id="KW-0853">WD repeat</keyword>
<dbReference type="EMBL" id="JAIFTH010000850">
    <property type="protein sequence ID" value="KAG9508891.1"/>
    <property type="molecule type" value="Genomic_DNA"/>
</dbReference>
<feature type="compositionally biased region" description="Polar residues" evidence="14">
    <location>
        <begin position="1619"/>
        <end position="1631"/>
    </location>
</feature>
<dbReference type="PANTHER" id="PTHR22848">
    <property type="entry name" value="WD40 REPEAT PROTEIN"/>
    <property type="match status" value="1"/>
</dbReference>
<evidence type="ECO:0000256" key="10">
    <source>
        <dbReference type="ARBA" id="ARBA00023242"/>
    </source>
</evidence>
<feature type="compositionally biased region" description="Basic and acidic residues" evidence="14">
    <location>
        <begin position="1234"/>
        <end position="1246"/>
    </location>
</feature>
<dbReference type="InterPro" id="IPR019775">
    <property type="entry name" value="WD40_repeat_CS"/>
</dbReference>
<feature type="compositionally biased region" description="Polar residues" evidence="14">
    <location>
        <begin position="1645"/>
        <end position="1658"/>
    </location>
</feature>
<feature type="repeat" description="WD" evidence="13">
    <location>
        <begin position="495"/>
        <end position="536"/>
    </location>
</feature>
<feature type="region of interest" description="Disordered" evidence="14">
    <location>
        <begin position="1645"/>
        <end position="1694"/>
    </location>
</feature>
<feature type="domain" description="CTLH" evidence="15">
    <location>
        <begin position="224"/>
        <end position="276"/>
    </location>
</feature>
<keyword evidence="19" id="KW-1185">Reference proteome</keyword>
<dbReference type="Proteomes" id="UP000825002">
    <property type="component" value="Unassembled WGS sequence"/>
</dbReference>
<feature type="compositionally biased region" description="Polar residues" evidence="14">
    <location>
        <begin position="1065"/>
        <end position="1089"/>
    </location>
</feature>
<evidence type="ECO:0000256" key="4">
    <source>
        <dbReference type="ARBA" id="ARBA00022574"/>
    </source>
</evidence>
<dbReference type="CDD" id="cd00200">
    <property type="entry name" value="WD40"/>
    <property type="match status" value="1"/>
</dbReference>
<dbReference type="InterPro" id="IPR006595">
    <property type="entry name" value="CTLH_C"/>
</dbReference>
<feature type="compositionally biased region" description="Basic and acidic residues" evidence="14">
    <location>
        <begin position="1254"/>
        <end position="1276"/>
    </location>
</feature>
<dbReference type="PRINTS" id="PR00328">
    <property type="entry name" value="SAR1GTPBP"/>
</dbReference>
<dbReference type="CDD" id="cd04159">
    <property type="entry name" value="Arl10_like"/>
    <property type="match status" value="1"/>
</dbReference>
<feature type="region of interest" description="Disordered" evidence="14">
    <location>
        <begin position="1036"/>
        <end position="1169"/>
    </location>
</feature>
<dbReference type="NCBIfam" id="TIGR00231">
    <property type="entry name" value="small_GTP"/>
    <property type="match status" value="1"/>
</dbReference>
<dbReference type="Gene3D" id="1.25.40.180">
    <property type="match status" value="3"/>
</dbReference>
<feature type="compositionally biased region" description="Polar residues" evidence="14">
    <location>
        <begin position="1036"/>
        <end position="1051"/>
    </location>
</feature>
<feature type="compositionally biased region" description="Polar residues" evidence="14">
    <location>
        <begin position="1668"/>
        <end position="1678"/>
    </location>
</feature>
<dbReference type="SMART" id="SM00178">
    <property type="entry name" value="SAR"/>
    <property type="match status" value="1"/>
</dbReference>
<evidence type="ECO:0000259" key="17">
    <source>
        <dbReference type="PROSITE" id="PS51366"/>
    </source>
</evidence>
<evidence type="ECO:0000256" key="2">
    <source>
        <dbReference type="ARBA" id="ARBA00004656"/>
    </source>
</evidence>
<evidence type="ECO:0000256" key="1">
    <source>
        <dbReference type="ARBA" id="ARBA00004324"/>
    </source>
</evidence>
<feature type="compositionally biased region" description="Basic and acidic residues" evidence="14">
    <location>
        <begin position="1527"/>
        <end position="1549"/>
    </location>
</feature>
<sequence length="2109" mass="238844">MLAFINRILDWFKRLFWMEEMELTLVGLQNSGKTTFVNVIASGQFNEDMIPTVGFNMRKVTKGRVTIKIWDIGGQPRFRSMWGRYCRGANAILYMVDAADHEKVESSRNELHNLLEKPELAGIPVLVLGNKRDLPNALDENELIARMNLTAISDREICCYSISCKQKDNIDITLQWLMAHSKEMSTIEIEPADVIRLIEQYLKESGLHRTLQAIQDETAINLNVVDSVESFVHDITSGHWDIVLKVVRSLNLPDKKLMDLYEQIAIELIELRELGAARSLIRSTDPMIKLKALHPERYIHLENLLGLSYFEPRDAYRDGGSREKRRSAIAQSLKNEVSVVPPSRLLTLLNDALKWQKHEGALQIGQSIDLFTGRTIIKNVEDETFPTRLHNHCIKARPCQTSDEVDLAVFCCRFAPDGHYLVTGWSNGFIEVYNSATGKLARDLKYQVQNMLMGMPGNAVFCLCFSASEMLASGDSGGNIVVWRLQTGQFIKKFEKAHVNVVSCLAFNKDNTQVLSGGFDTTIRIHGMKSGRLLREFRGHTSYVNDLTYSSDGNYIISGSSDGSIKVWNFKTTECINTTKIGLVDIRVHSVQLLPKTKEQIEDLFLIGTQSSELLVVNIEGKEHKKIGIEGVPKSGIVACCSSPKGEWLYAVDDTKLYCMNVKRGQVENIIEVHSRKTLGNICYRCDDWKLHNYGDRIAKFDRDIQPIVEAVFRIKDVIFRKVRGILNKITPETFDKLSRELLRVGLDSPRILEFVISLIFEKALSDPKYSSLYAKLCVELSTKAPNFEREPNTPNTFCKFLLAKCEDEFERRRKATECFDGKNELTLEEFEQQAIAKHKMLGNIKFICELQKKGLLQEAILHACIQGLLSNKKGRTIKSQAEDLECLCQIMKTVGNLLDTSASKNLMDQYFDRIESFASRDELPLRIRFMLRDVIDLREGRWRPRRFQREDTAPKPITKLRSEAGYASLNASFINGRTMKNLSLHNPGALNLFDDEPSFTTSADHYGLGPIFMGPPLMSMDSDAEAFAKSLDARTNISQREPLTSSSSLDDNLRETTPPVSKVDSASSAPTVRSGFNLSSQRSQSPTGFRSEETNEKVSKAPYRPPPIVSNYNHEAKTTDHQHTNGFIGPNRPPNGTRNNRAASDWRSSDRQLEQREQRAAPMHIREPREIRVAPWNSREIRERREARETPRNYDRDREREADYKRPDFNVRARERRDYNPAPSVESLSINEPVERDDRGGDRYYPRNAGYSRETRDLREPRRIIHPMRPRDQFDRPFGGPNSEHGPFSNRGGPAGGHYSHGQSTAYERDSGHQRPRMNHIGSINDSASIATTPAAPSRDLPLLSREPNTLPPRLATHSNLGPPPVGNDNHSSQLAHNPPLAKIKTTSPKNSLKNFTGRGADQSSPPKSILTEVDRIFRNSTQPVGNIRSHPRDETRVARDTIDPREARDRWNNWDTREFSPREHQRDWHSMKSDFNDRSRDRSDYNREHACPTDQVRPETSGQLDGDDRGDRYVRDYPRNISNIRELRDQREPRRTIQPVRAREQFDRQGNFADTHGTTHNRGPHQPHVPNALHERDSGHPRPRMNLNNDSGYAGRDYSLPSRESGPVTSRLPPSGLGSTSSENFSLRPSHNPLMAKTKLATRNQTNTGHINTGQNLPAKGILTDPGQNSRSSVNRFQPDATLAVPPPTAVPEVRVGEGIGATGTVSSSNANNTGPQNTNKAAAREMYVDKTSSIIQELFASQSGSSDSENLSIAFTKLRELKIPKGFQADSLVEMMKQSILKSDQDREILAKLVCQLVPSLMDGSALLNAFKNLFQQVEALEIETPKVKSHVASLLSHAIANSLITLEEVADALHGGKHHPLFLLCLQKLEKSMGQTWLSDKFNASDIKLISMLPESDRSKERLASILKDRCLGFLYPMLTIEPDLWRQMTQQDGSPTALYRWIKDNVNPSLQKSRAFATVLSTCLLRYITQVSAEKKAADGNAKPEDGNNQQPKSPLSIVDQCEKEMLQKYQPILQAILNNKDMQLETLYTLQDFYYHLEFPKGALLRWFLMLYDLGIVDDDVFLRWKEEINDQHPGKGKALFQVNSWLNWLAQPDSDEEEEEES</sequence>
<comment type="caution">
    <text evidence="18">The sequence shown here is derived from an EMBL/GenBank/DDBJ whole genome shotgun (WGS) entry which is preliminary data.</text>
</comment>
<dbReference type="InterPro" id="IPR003890">
    <property type="entry name" value="MIF4G-like_typ-3"/>
</dbReference>
<protein>
    <recommendedName>
        <fullName evidence="12">WD40 repeat-containing protein SMU1</fullName>
    </recommendedName>
</protein>
<dbReference type="InterPro" id="IPR054532">
    <property type="entry name" value="TPL_SMU1_LisH-like"/>
</dbReference>
<gene>
    <name evidence="18" type="primary">Smu1</name>
    <name evidence="18" type="ORF">GZH46_02603</name>
</gene>
<feature type="compositionally biased region" description="Basic and acidic residues" evidence="14">
    <location>
        <begin position="1115"/>
        <end position="1124"/>
    </location>
</feature>
<evidence type="ECO:0000259" key="15">
    <source>
        <dbReference type="PROSITE" id="PS50897"/>
    </source>
</evidence>
<feature type="domain" description="W2" evidence="16">
    <location>
        <begin position="1909"/>
        <end position="2106"/>
    </location>
</feature>
<dbReference type="Pfam" id="PF17814">
    <property type="entry name" value="LisH_TPL"/>
    <property type="match status" value="1"/>
</dbReference>
<feature type="compositionally biased region" description="Basic and acidic residues" evidence="14">
    <location>
        <begin position="1432"/>
        <end position="1443"/>
    </location>
</feature>
<dbReference type="SUPFAM" id="SSF48371">
    <property type="entry name" value="ARM repeat"/>
    <property type="match status" value="3"/>
</dbReference>
<dbReference type="PROSITE" id="PS51422">
    <property type="entry name" value="SAR1"/>
    <property type="match status" value="1"/>
</dbReference>
<dbReference type="InterPro" id="IPR006594">
    <property type="entry name" value="LisH"/>
</dbReference>
<dbReference type="InterPro" id="IPR006689">
    <property type="entry name" value="Small_GTPase_ARF/SAR"/>
</dbReference>
<dbReference type="SUPFAM" id="SSF50978">
    <property type="entry name" value="WD40 repeat-like"/>
    <property type="match status" value="1"/>
</dbReference>
<feature type="region of interest" description="Disordered" evidence="14">
    <location>
        <begin position="1213"/>
        <end position="1443"/>
    </location>
</feature>
<name>A0ABQ7S646_9ACAR</name>
<dbReference type="PROSITE" id="PS50294">
    <property type="entry name" value="WD_REPEATS_REGION"/>
    <property type="match status" value="1"/>
</dbReference>
<feature type="compositionally biased region" description="Basic and acidic residues" evidence="14">
    <location>
        <begin position="1091"/>
        <end position="1100"/>
    </location>
</feature>
<feature type="compositionally biased region" description="Polar residues" evidence="14">
    <location>
        <begin position="1386"/>
        <end position="1396"/>
    </location>
</feature>
<dbReference type="InterPro" id="IPR045184">
    <property type="entry name" value="SMU1"/>
</dbReference>
<feature type="repeat" description="WD" evidence="13">
    <location>
        <begin position="537"/>
        <end position="578"/>
    </location>
</feature>
<accession>A0ABQ7S646</accession>
<keyword evidence="6" id="KW-0677">Repeat</keyword>
<organism evidence="18 19">
    <name type="scientific">Fragariocoptes setiger</name>
    <dbReference type="NCBI Taxonomy" id="1670756"/>
    <lineage>
        <taxon>Eukaryota</taxon>
        <taxon>Metazoa</taxon>
        <taxon>Ecdysozoa</taxon>
        <taxon>Arthropoda</taxon>
        <taxon>Chelicerata</taxon>
        <taxon>Arachnida</taxon>
        <taxon>Acari</taxon>
        <taxon>Acariformes</taxon>
        <taxon>Trombidiformes</taxon>
        <taxon>Prostigmata</taxon>
        <taxon>Eupodina</taxon>
        <taxon>Eriophyoidea</taxon>
        <taxon>Phytoptidae</taxon>
        <taxon>Fragariocoptes</taxon>
    </lineage>
</organism>
<dbReference type="PROSITE" id="PS50897">
    <property type="entry name" value="CTLH"/>
    <property type="match status" value="1"/>
</dbReference>
<evidence type="ECO:0000259" key="16">
    <source>
        <dbReference type="PROSITE" id="PS51363"/>
    </source>
</evidence>
<evidence type="ECO:0000256" key="6">
    <source>
        <dbReference type="ARBA" id="ARBA00022737"/>
    </source>
</evidence>
<evidence type="ECO:0000256" key="8">
    <source>
        <dbReference type="ARBA" id="ARBA00023134"/>
    </source>
</evidence>
<dbReference type="Pfam" id="PF02020">
    <property type="entry name" value="W2"/>
    <property type="match status" value="1"/>
</dbReference>
<feature type="domain" description="MI" evidence="17">
    <location>
        <begin position="1729"/>
        <end position="1858"/>
    </location>
</feature>
<dbReference type="SMART" id="SM00668">
    <property type="entry name" value="CTLH"/>
    <property type="match status" value="1"/>
</dbReference>
<dbReference type="CDD" id="cd11559">
    <property type="entry name" value="W2_eIF4G1_like"/>
    <property type="match status" value="1"/>
</dbReference>